<feature type="domain" description="AMP-dependent synthetase/ligase" evidence="9">
    <location>
        <begin position="907"/>
        <end position="1010"/>
    </location>
</feature>
<reference evidence="10" key="1">
    <citation type="thesis" date="2021" institute="BYU ScholarsArchive" country="Provo, UT, USA">
        <title>Applications of and Algorithms for Genome Assembly and Genomic Analyses with an Emphasis on Marine Teleosts.</title>
        <authorList>
            <person name="Pickett B.D."/>
        </authorList>
    </citation>
    <scope>NUCLEOTIDE SEQUENCE</scope>
    <source>
        <strain evidence="10">HI-2016</strain>
    </source>
</reference>
<dbReference type="InterPro" id="IPR045851">
    <property type="entry name" value="AMP-bd_C_sf"/>
</dbReference>
<dbReference type="Gene3D" id="3.40.50.12780">
    <property type="entry name" value="N-terminal domain of ligase-like"/>
    <property type="match status" value="2"/>
</dbReference>
<evidence type="ECO:0000256" key="8">
    <source>
        <dbReference type="SAM" id="Phobius"/>
    </source>
</evidence>
<keyword evidence="2" id="KW-0436">Ligase</keyword>
<evidence type="ECO:0000313" key="11">
    <source>
        <dbReference type="Proteomes" id="UP000824540"/>
    </source>
</evidence>
<protein>
    <recommendedName>
        <fullName evidence="6">long-chain-fatty-acid--CoA ligase</fullName>
        <ecNumber evidence="6">6.2.1.3</ecNumber>
    </recommendedName>
</protein>
<dbReference type="Proteomes" id="UP000824540">
    <property type="component" value="Unassembled WGS sequence"/>
</dbReference>
<keyword evidence="3" id="KW-0276">Fatty acid metabolism</keyword>
<keyword evidence="11" id="KW-1185">Reference proteome</keyword>
<accession>A0A8T2NSQ3</accession>
<keyword evidence="8" id="KW-0472">Membrane</keyword>
<dbReference type="GO" id="GO:0005783">
    <property type="term" value="C:endoplasmic reticulum"/>
    <property type="evidence" value="ECO:0007669"/>
    <property type="project" value="TreeGrafter"/>
</dbReference>
<evidence type="ECO:0000256" key="5">
    <source>
        <dbReference type="ARBA" id="ARBA00024484"/>
    </source>
</evidence>
<evidence type="ECO:0000259" key="9">
    <source>
        <dbReference type="Pfam" id="PF00501"/>
    </source>
</evidence>
<dbReference type="PANTHER" id="PTHR43272:SF13">
    <property type="entry name" value="FATTY ACID COA LIGASE ACSL3"/>
    <property type="match status" value="1"/>
</dbReference>
<proteinExistence type="inferred from homology"/>
<sequence length="1202" mass="129624">MKLKEDINPVLLQVFRSVVWVYSFITFLPWYLLSGPSEGVERARRVKAVSVSGHPGGPYRAVNSLAHLASTLHPDCDTLDKVFEFAAQRFPQRDCLGTRELLSEEDEGQPNGKVFKKSQASPDSRCPAAPETSDPHVRPIATETHTPPAVPVGDTPPVFFCITQPSKVSPLALRGRKRPECGFWQRSPFLQSALAAHRGPAYGCSSYRGRETTLSIKQRGHCVNRLLWKPLSLVAPSLRRFRSNNGQPVTPCSGMSSMTMRPKRSVAQLLGSTFLVTLYSTLGGPAIVHGLNETEVTHIITSKDLLQSRLQDILLELPRLRHIIVVDTKQTTWEGFPRGISVHNMATVQELGAKPENLARLRRQPRPSDIAVIMYTSGSTGVPKGVMISHSNIIAGITGMAERIPGLCEEDTYIGYLPLAHVLELSAELVCVSHGCRIGYSSPQTLADQSTKIKKGSQGDTSVLQPTLMAAVPVKPTSCFLFLSACRPKPLSLSPVPCPSFPCAAGRGGRSRGLRVGNAIPLLPLPNCLQRMTAVSWDVRKTSHSPVPTLSQSCPNPVPAHSPVPTLSQSCPNPVSAHSPVPTLSQSCPNPVPAHSPVPTLSQSCPNPVPAHSPVPVLSQPCPSSQPCPNPVPAHSPVPTMSQSCPSPVPTLSQLTALSQPCPSPVPTLSQLTALSQPCPSSQPCPNPVPALSQPCLSSQPCPNPVPTLSQLTALSQPCPSPVPTLSQLTALSQPCPSSLSQPCPSPVPTLSQLTALSQPCRSPVPTLSQLTALSQPCPSPVPTLSQLTALSQPCPSPVPTLFQLTALSQPCFSSQPCPNLVPILSQSCPSVLAPNPVPAHSPVPTLSQSCPNPVSAHSPVPTLSQLTALSQPCPNPEIMDRIYKNVMLKVEEMSSVQKTMLVFRKVRSLLGGRTRVLLSGGAPLSAATQRFMNICFCCPVGQGYGLTETCGAGTISEMWDYSTGRVGAPLVCSEITLRSWEEGGYHSTDKPNPRGEILIGGPNVTMGYYKNEARNREDFFVDQNGQRWFCTGDIGEFHSDGCLKIIGTGQRQRLSGPAYRKKDLVKLQAGEYVSLGKVEAVLKNCPLIDNICAYANSDQSYVIGFVVPNQRQLLALAEQKRIRGSWEQLCNSSAMETEVLEVITDAAIAGKLERFEIPRKIRLSAEPWTPETGLVTDAFKLKRKELKRHYQDDIERMYGGK</sequence>
<dbReference type="EMBL" id="JAFBMS010000030">
    <property type="protein sequence ID" value="KAG9342180.1"/>
    <property type="molecule type" value="Genomic_DNA"/>
</dbReference>
<dbReference type="EC" id="6.2.1.3" evidence="6"/>
<comment type="caution">
    <text evidence="10">The sequence shown here is derived from an EMBL/GenBank/DDBJ whole genome shotgun (WGS) entry which is preliminary data.</text>
</comment>
<feature type="region of interest" description="Disordered" evidence="7">
    <location>
        <begin position="102"/>
        <end position="150"/>
    </location>
</feature>
<comment type="similarity">
    <text evidence="1">Belongs to the ATP-dependent AMP-binding enzyme family.</text>
</comment>
<evidence type="ECO:0000256" key="3">
    <source>
        <dbReference type="ARBA" id="ARBA00022832"/>
    </source>
</evidence>
<evidence type="ECO:0000256" key="1">
    <source>
        <dbReference type="ARBA" id="ARBA00006432"/>
    </source>
</evidence>
<keyword evidence="8" id="KW-0812">Transmembrane</keyword>
<dbReference type="OrthoDB" id="1700726at2759"/>
<name>A0A8T2NSQ3_9TELE</name>
<dbReference type="GO" id="GO:0004467">
    <property type="term" value="F:long-chain fatty acid-CoA ligase activity"/>
    <property type="evidence" value="ECO:0007669"/>
    <property type="project" value="UniProtKB-EC"/>
</dbReference>
<evidence type="ECO:0000256" key="4">
    <source>
        <dbReference type="ARBA" id="ARBA00023098"/>
    </source>
</evidence>
<dbReference type="InterPro" id="IPR020845">
    <property type="entry name" value="AMP-binding_CS"/>
</dbReference>
<dbReference type="GO" id="GO:0030182">
    <property type="term" value="P:neuron differentiation"/>
    <property type="evidence" value="ECO:0007669"/>
    <property type="project" value="TreeGrafter"/>
</dbReference>
<dbReference type="InterPro" id="IPR000873">
    <property type="entry name" value="AMP-dep_synth/lig_dom"/>
</dbReference>
<dbReference type="InterPro" id="IPR042099">
    <property type="entry name" value="ANL_N_sf"/>
</dbReference>
<evidence type="ECO:0000313" key="10">
    <source>
        <dbReference type="EMBL" id="KAG9342180.1"/>
    </source>
</evidence>
<comment type="catalytic activity">
    <reaction evidence="5">
        <text>a long-chain fatty acid + ATP + CoA = a long-chain fatty acyl-CoA + AMP + diphosphate</text>
        <dbReference type="Rhea" id="RHEA:15421"/>
        <dbReference type="ChEBI" id="CHEBI:30616"/>
        <dbReference type="ChEBI" id="CHEBI:33019"/>
        <dbReference type="ChEBI" id="CHEBI:57287"/>
        <dbReference type="ChEBI" id="CHEBI:57560"/>
        <dbReference type="ChEBI" id="CHEBI:83139"/>
        <dbReference type="ChEBI" id="CHEBI:456215"/>
        <dbReference type="EC" id="6.2.1.3"/>
    </reaction>
    <physiologicalReaction direction="left-to-right" evidence="5">
        <dbReference type="Rhea" id="RHEA:15422"/>
    </physiologicalReaction>
</comment>
<evidence type="ECO:0000256" key="6">
    <source>
        <dbReference type="ARBA" id="ARBA00026121"/>
    </source>
</evidence>
<organism evidence="10 11">
    <name type="scientific">Albula glossodonta</name>
    <name type="common">roundjaw bonefish</name>
    <dbReference type="NCBI Taxonomy" id="121402"/>
    <lineage>
        <taxon>Eukaryota</taxon>
        <taxon>Metazoa</taxon>
        <taxon>Chordata</taxon>
        <taxon>Craniata</taxon>
        <taxon>Vertebrata</taxon>
        <taxon>Euteleostomi</taxon>
        <taxon>Actinopterygii</taxon>
        <taxon>Neopterygii</taxon>
        <taxon>Teleostei</taxon>
        <taxon>Albuliformes</taxon>
        <taxon>Albulidae</taxon>
        <taxon>Albula</taxon>
    </lineage>
</organism>
<dbReference type="SUPFAM" id="SSF56801">
    <property type="entry name" value="Acetyl-CoA synthetase-like"/>
    <property type="match status" value="2"/>
</dbReference>
<dbReference type="GO" id="GO:0005886">
    <property type="term" value="C:plasma membrane"/>
    <property type="evidence" value="ECO:0007669"/>
    <property type="project" value="TreeGrafter"/>
</dbReference>
<feature type="transmembrane region" description="Helical" evidence="8">
    <location>
        <begin position="12"/>
        <end position="33"/>
    </location>
</feature>
<gene>
    <name evidence="10" type="ORF">JZ751_017180</name>
</gene>
<evidence type="ECO:0000256" key="7">
    <source>
        <dbReference type="SAM" id="MobiDB-lite"/>
    </source>
</evidence>
<dbReference type="Pfam" id="PF00501">
    <property type="entry name" value="AMP-binding"/>
    <property type="match status" value="2"/>
</dbReference>
<dbReference type="GO" id="GO:0005811">
    <property type="term" value="C:lipid droplet"/>
    <property type="evidence" value="ECO:0007669"/>
    <property type="project" value="TreeGrafter"/>
</dbReference>
<dbReference type="GO" id="GO:0035336">
    <property type="term" value="P:long-chain fatty-acyl-CoA metabolic process"/>
    <property type="evidence" value="ECO:0007669"/>
    <property type="project" value="TreeGrafter"/>
</dbReference>
<dbReference type="PANTHER" id="PTHR43272">
    <property type="entry name" value="LONG-CHAIN-FATTY-ACID--COA LIGASE"/>
    <property type="match status" value="1"/>
</dbReference>
<dbReference type="Gene3D" id="3.30.300.30">
    <property type="match status" value="1"/>
</dbReference>
<dbReference type="AlphaFoldDB" id="A0A8T2NSQ3"/>
<keyword evidence="8" id="KW-1133">Transmembrane helix</keyword>
<feature type="domain" description="AMP-dependent synthetase/ligase" evidence="9">
    <location>
        <begin position="274"/>
        <end position="473"/>
    </location>
</feature>
<keyword evidence="4" id="KW-0443">Lipid metabolism</keyword>
<evidence type="ECO:0000256" key="2">
    <source>
        <dbReference type="ARBA" id="ARBA00022598"/>
    </source>
</evidence>
<dbReference type="PROSITE" id="PS00455">
    <property type="entry name" value="AMP_BINDING"/>
    <property type="match status" value="1"/>
</dbReference>